<evidence type="ECO:0000259" key="3">
    <source>
        <dbReference type="PROSITE" id="PS50994"/>
    </source>
</evidence>
<dbReference type="Gene3D" id="3.30.420.10">
    <property type="entry name" value="Ribonuclease H-like superfamily/Ribonuclease H"/>
    <property type="match status" value="1"/>
</dbReference>
<dbReference type="InterPro" id="IPR001584">
    <property type="entry name" value="Integrase_cat-core"/>
</dbReference>
<evidence type="ECO:0000256" key="2">
    <source>
        <dbReference type="ARBA" id="ARBA00022801"/>
    </source>
</evidence>
<dbReference type="PANTHER" id="PTHR42648:SF27">
    <property type="entry name" value="RNA-DIRECTED DNA POLYMERASE"/>
    <property type="match status" value="1"/>
</dbReference>
<dbReference type="EMBL" id="BQNB010018086">
    <property type="protein sequence ID" value="GJT70537.1"/>
    <property type="molecule type" value="Genomic_DNA"/>
</dbReference>
<evidence type="ECO:0000256" key="1">
    <source>
        <dbReference type="ARBA" id="ARBA00022723"/>
    </source>
</evidence>
<name>A0ABQ5G6S6_9ASTR</name>
<feature type="domain" description="Integrase catalytic" evidence="3">
    <location>
        <begin position="316"/>
        <end position="476"/>
    </location>
</feature>
<dbReference type="Pfam" id="PF25597">
    <property type="entry name" value="SH3_retrovirus"/>
    <property type="match status" value="1"/>
</dbReference>
<dbReference type="InterPro" id="IPR057670">
    <property type="entry name" value="SH3_retrovirus"/>
</dbReference>
<dbReference type="InterPro" id="IPR036397">
    <property type="entry name" value="RNaseH_sf"/>
</dbReference>
<dbReference type="Pfam" id="PF07727">
    <property type="entry name" value="RVT_2"/>
    <property type="match status" value="1"/>
</dbReference>
<reference evidence="4" key="2">
    <citation type="submission" date="2022-01" db="EMBL/GenBank/DDBJ databases">
        <authorList>
            <person name="Yamashiro T."/>
            <person name="Shiraishi A."/>
            <person name="Satake H."/>
            <person name="Nakayama K."/>
        </authorList>
    </citation>
    <scope>NUCLEOTIDE SEQUENCE</scope>
</reference>
<evidence type="ECO:0000313" key="4">
    <source>
        <dbReference type="EMBL" id="GJT70537.1"/>
    </source>
</evidence>
<dbReference type="Proteomes" id="UP001151760">
    <property type="component" value="Unassembled WGS sequence"/>
</dbReference>
<dbReference type="InterPro" id="IPR013103">
    <property type="entry name" value="RVT_2"/>
</dbReference>
<dbReference type="InterPro" id="IPR039537">
    <property type="entry name" value="Retrotran_Ty1/copia-like"/>
</dbReference>
<dbReference type="SUPFAM" id="SSF53098">
    <property type="entry name" value="Ribonuclease H-like"/>
    <property type="match status" value="1"/>
</dbReference>
<dbReference type="PROSITE" id="PS50994">
    <property type="entry name" value="INTEGRASE"/>
    <property type="match status" value="1"/>
</dbReference>
<dbReference type="PANTHER" id="PTHR42648">
    <property type="entry name" value="TRANSPOSASE, PUTATIVE-RELATED"/>
    <property type="match status" value="1"/>
</dbReference>
<keyword evidence="5" id="KW-1185">Reference proteome</keyword>
<dbReference type="InterPro" id="IPR012337">
    <property type="entry name" value="RNaseH-like_sf"/>
</dbReference>
<protein>
    <submittedName>
        <fullName evidence="4">Retrotransposon protein, putative, ty1-copia subclass</fullName>
    </submittedName>
</protein>
<reference evidence="4" key="1">
    <citation type="journal article" date="2022" name="Int. J. Mol. Sci.">
        <title>Draft Genome of Tanacetum Coccineum: Genomic Comparison of Closely Related Tanacetum-Family Plants.</title>
        <authorList>
            <person name="Yamashiro T."/>
            <person name="Shiraishi A."/>
            <person name="Nakayama K."/>
            <person name="Satake H."/>
        </authorList>
    </citation>
    <scope>NUCLEOTIDE SEQUENCE</scope>
</reference>
<dbReference type="InterPro" id="IPR025724">
    <property type="entry name" value="GAG-pre-integrase_dom"/>
</dbReference>
<sequence length="696" mass="80527">MVIIDRQLPFKYIITSRSTDVVVMALPVQNINHSAFRSMFEREKLSGNNFNDWFRQLKNAVYDTYNEVACLILVSMTPKLHRQFENSSPYDMIKDLKSMFEKQARVERFDLIQTFYACKQEEGKPVAAYVLQMKGYVDQLERLGYMLQQYLIIGLILNGLTKDFAGFVRNYNMHNMEKTIGKLHAMLIEKRSKLALPVLQGFRKARKLKQGALYLYVGNGVRAQVEAIGSYDLVLPNGLVICLYNCHYAPSITRGVVSVHRLVENGFLYTKRAKHNLDSTYLWHCRLAHIIKKRIEMLQQEGILKSTDDESFDQCVSCLSGKITRKSFPHRPERATGLLGIIHVYSCYGYVYLLKRKHEVFKTFKVFKNEVENQLGKTIKALRLDRGGEYISQEFKDYLKACGIVQQLTPPYTPQHNGVSERRNRTLLDMVRSMMNLTTLPLSFWDYALESATRILNMVPTKKVDKTPYELWYGKVPNMSYLKVWGCEALVKRDTPDKLQQRSVKCIFIGYPKETMGYYFYFPPENKIVVARYAEFFEKNLITQEVSGRVMDLEEIQDEDTSPSEITSKIDMEVKGFEPPQKEVIPVRRSERTHRALDRLCLNVEADEHNIGDLNDPTGYKAAMLDSKSNKWIDVMNAEIQSMMDNMVWVLVDLPPGCKTARSKWIFKKKTDMDGIVHTYKARLVAKGYTQLCGVN</sequence>
<accession>A0ABQ5G6S6</accession>
<proteinExistence type="predicted"/>
<comment type="caution">
    <text evidence="4">The sequence shown here is derived from an EMBL/GenBank/DDBJ whole genome shotgun (WGS) entry which is preliminary data.</text>
</comment>
<keyword evidence="2" id="KW-0378">Hydrolase</keyword>
<dbReference type="Pfam" id="PF14223">
    <property type="entry name" value="Retrotran_gag_2"/>
    <property type="match status" value="1"/>
</dbReference>
<organism evidence="4 5">
    <name type="scientific">Tanacetum coccineum</name>
    <dbReference type="NCBI Taxonomy" id="301880"/>
    <lineage>
        <taxon>Eukaryota</taxon>
        <taxon>Viridiplantae</taxon>
        <taxon>Streptophyta</taxon>
        <taxon>Embryophyta</taxon>
        <taxon>Tracheophyta</taxon>
        <taxon>Spermatophyta</taxon>
        <taxon>Magnoliopsida</taxon>
        <taxon>eudicotyledons</taxon>
        <taxon>Gunneridae</taxon>
        <taxon>Pentapetalae</taxon>
        <taxon>asterids</taxon>
        <taxon>campanulids</taxon>
        <taxon>Asterales</taxon>
        <taxon>Asteraceae</taxon>
        <taxon>Asteroideae</taxon>
        <taxon>Anthemideae</taxon>
        <taxon>Anthemidinae</taxon>
        <taxon>Tanacetum</taxon>
    </lineage>
</organism>
<evidence type="ECO:0000313" key="5">
    <source>
        <dbReference type="Proteomes" id="UP001151760"/>
    </source>
</evidence>
<dbReference type="Pfam" id="PF13976">
    <property type="entry name" value="gag_pre-integrs"/>
    <property type="match status" value="1"/>
</dbReference>
<keyword evidence="1" id="KW-0479">Metal-binding</keyword>
<gene>
    <name evidence="4" type="ORF">Tco_1029823</name>
</gene>